<dbReference type="InterPro" id="IPR052144">
    <property type="entry name" value="piRNA_biogenesis_EXD1"/>
</dbReference>
<dbReference type="Gene3D" id="3.30.420.10">
    <property type="entry name" value="Ribonuclease H-like superfamily/Ribonuclease H"/>
    <property type="match status" value="1"/>
</dbReference>
<evidence type="ECO:0000313" key="2">
    <source>
        <dbReference type="EnsemblMetazoa" id="AEPI002334-PA"/>
    </source>
</evidence>
<dbReference type="InterPro" id="IPR012337">
    <property type="entry name" value="RNaseH-like_sf"/>
</dbReference>
<name>A0A182P5Z3_9DIPT</name>
<dbReference type="GO" id="GO:0008408">
    <property type="term" value="F:3'-5' exonuclease activity"/>
    <property type="evidence" value="ECO:0007669"/>
    <property type="project" value="InterPro"/>
</dbReference>
<dbReference type="SUPFAM" id="SSF53098">
    <property type="entry name" value="Ribonuclease H-like"/>
    <property type="match status" value="1"/>
</dbReference>
<feature type="domain" description="3'-5' exonuclease" evidence="1">
    <location>
        <begin position="110"/>
        <end position="281"/>
    </location>
</feature>
<dbReference type="Pfam" id="PF01612">
    <property type="entry name" value="DNA_pol_A_exo1"/>
    <property type="match status" value="1"/>
</dbReference>
<dbReference type="InterPro" id="IPR002562">
    <property type="entry name" value="3'-5'_exonuclease_dom"/>
</dbReference>
<dbReference type="VEuPathDB" id="VectorBase:AEPI002334"/>
<evidence type="ECO:0000313" key="3">
    <source>
        <dbReference type="Proteomes" id="UP000075885"/>
    </source>
</evidence>
<protein>
    <recommendedName>
        <fullName evidence="1">3'-5' exonuclease domain-containing protein</fullName>
    </recommendedName>
</protein>
<reference evidence="2" key="2">
    <citation type="submission" date="2020-05" db="UniProtKB">
        <authorList>
            <consortium name="EnsemblMetazoa"/>
        </authorList>
    </citation>
    <scope>IDENTIFICATION</scope>
    <source>
        <strain evidence="2">Epiroticus2</strain>
    </source>
</reference>
<dbReference type="PANTHER" id="PTHR46628">
    <property type="entry name" value="PIRNA BIOGENESIS PROTEIN EXD1"/>
    <property type="match status" value="1"/>
</dbReference>
<organism evidence="2 3">
    <name type="scientific">Anopheles epiroticus</name>
    <dbReference type="NCBI Taxonomy" id="199890"/>
    <lineage>
        <taxon>Eukaryota</taxon>
        <taxon>Metazoa</taxon>
        <taxon>Ecdysozoa</taxon>
        <taxon>Arthropoda</taxon>
        <taxon>Hexapoda</taxon>
        <taxon>Insecta</taxon>
        <taxon>Pterygota</taxon>
        <taxon>Neoptera</taxon>
        <taxon>Endopterygota</taxon>
        <taxon>Diptera</taxon>
        <taxon>Nematocera</taxon>
        <taxon>Culicoidea</taxon>
        <taxon>Culicidae</taxon>
        <taxon>Anophelinae</taxon>
        <taxon>Anopheles</taxon>
    </lineage>
</organism>
<dbReference type="AlphaFoldDB" id="A0A182P5Z3"/>
<dbReference type="Proteomes" id="UP000075885">
    <property type="component" value="Unassembled WGS sequence"/>
</dbReference>
<dbReference type="GO" id="GO:1990923">
    <property type="term" value="C:PET complex"/>
    <property type="evidence" value="ECO:0007669"/>
    <property type="project" value="TreeGrafter"/>
</dbReference>
<reference evidence="3" key="1">
    <citation type="submission" date="2013-03" db="EMBL/GenBank/DDBJ databases">
        <title>The Genome Sequence of Anopheles epiroticus epiroticus2.</title>
        <authorList>
            <consortium name="The Broad Institute Genomics Platform"/>
            <person name="Neafsey D.E."/>
            <person name="Howell P."/>
            <person name="Walker B."/>
            <person name="Young S.K."/>
            <person name="Zeng Q."/>
            <person name="Gargeya S."/>
            <person name="Fitzgerald M."/>
            <person name="Haas B."/>
            <person name="Abouelleil A."/>
            <person name="Allen A.W."/>
            <person name="Alvarado L."/>
            <person name="Arachchi H.M."/>
            <person name="Berlin A.M."/>
            <person name="Chapman S.B."/>
            <person name="Gainer-Dewar J."/>
            <person name="Goldberg J."/>
            <person name="Griggs A."/>
            <person name="Gujja S."/>
            <person name="Hansen M."/>
            <person name="Howarth C."/>
            <person name="Imamovic A."/>
            <person name="Ireland A."/>
            <person name="Larimer J."/>
            <person name="McCowan C."/>
            <person name="Murphy C."/>
            <person name="Pearson M."/>
            <person name="Poon T.W."/>
            <person name="Priest M."/>
            <person name="Roberts A."/>
            <person name="Saif S."/>
            <person name="Shea T."/>
            <person name="Sisk P."/>
            <person name="Sykes S."/>
            <person name="Wortman J."/>
            <person name="Nusbaum C."/>
            <person name="Birren B."/>
        </authorList>
    </citation>
    <scope>NUCLEOTIDE SEQUENCE [LARGE SCALE GENOMIC DNA]</scope>
    <source>
        <strain evidence="3">Epiroticus2</strain>
    </source>
</reference>
<keyword evidence="3" id="KW-1185">Reference proteome</keyword>
<accession>A0A182P5Z3</accession>
<dbReference type="GO" id="GO:0003676">
    <property type="term" value="F:nucleic acid binding"/>
    <property type="evidence" value="ECO:0007669"/>
    <property type="project" value="InterPro"/>
</dbReference>
<dbReference type="SMART" id="SM00474">
    <property type="entry name" value="35EXOc"/>
    <property type="match status" value="1"/>
</dbReference>
<dbReference type="STRING" id="199890.A0A182P5Z3"/>
<dbReference type="GO" id="GO:0034587">
    <property type="term" value="P:piRNA processing"/>
    <property type="evidence" value="ECO:0007669"/>
    <property type="project" value="TreeGrafter"/>
</dbReference>
<evidence type="ECO:0000259" key="1">
    <source>
        <dbReference type="SMART" id="SM00474"/>
    </source>
</evidence>
<dbReference type="EnsemblMetazoa" id="AEPI002334-RA">
    <property type="protein sequence ID" value="AEPI002334-PA"/>
    <property type="gene ID" value="AEPI002334"/>
</dbReference>
<dbReference type="InterPro" id="IPR036397">
    <property type="entry name" value="RNaseH_sf"/>
</dbReference>
<dbReference type="PANTHER" id="PTHR46628:SF1">
    <property type="entry name" value="PIRNA BIOGENESIS PROTEIN EXD1"/>
    <property type="match status" value="1"/>
</dbReference>
<proteinExistence type="predicted"/>
<sequence>MDKVELELGQTILLELEEECLLGELQHVGSDRSFIRLANVRDMITKETYGTQTYYNSEIRNIQIIASDKAKMQSTSLSAKNPASSTKTNQLTLEKLHDTLEQINNYVFICQTDVKYHDSIKYLKKQRLLSIAMEGIEHGRHSSSPSLLSIGTQDSIYIFDIIWMKITEEMRELLCHDRYRRVVHNGRLVKDVLQHKFGVTLGNCFDIMVAHIAIHKSTGKTLEEDYSLQACVQSYLNLPEKFFDLNVTFSDRPLSDMARKEAAKHVAFLLPLQDFFIHEIMLEPFYSSCSKYLQSLSRNPDFINSLADLRNKDCEAIEAVGPVKLGVNVELLDVGDEKNEQTDG</sequence>